<evidence type="ECO:0000313" key="5">
    <source>
        <dbReference type="EMBL" id="KAH9324343.1"/>
    </source>
</evidence>
<dbReference type="Proteomes" id="UP000824469">
    <property type="component" value="Unassembled WGS sequence"/>
</dbReference>
<evidence type="ECO:0000256" key="2">
    <source>
        <dbReference type="ARBA" id="ARBA00023163"/>
    </source>
</evidence>
<evidence type="ECO:0000256" key="3">
    <source>
        <dbReference type="SAM" id="MobiDB-lite"/>
    </source>
</evidence>
<keyword evidence="6" id="KW-1185">Reference proteome</keyword>
<dbReference type="GO" id="GO:0003700">
    <property type="term" value="F:DNA-binding transcription factor activity"/>
    <property type="evidence" value="ECO:0007669"/>
    <property type="project" value="InterPro"/>
</dbReference>
<evidence type="ECO:0000259" key="4">
    <source>
        <dbReference type="PROSITE" id="PS50888"/>
    </source>
</evidence>
<evidence type="ECO:0000256" key="1">
    <source>
        <dbReference type="ARBA" id="ARBA00023015"/>
    </source>
</evidence>
<feature type="non-terminal residue" evidence="5">
    <location>
        <position position="922"/>
    </location>
</feature>
<reference evidence="5 6" key="1">
    <citation type="journal article" date="2021" name="Nat. Plants">
        <title>The Taxus genome provides insights into paclitaxel biosynthesis.</title>
        <authorList>
            <person name="Xiong X."/>
            <person name="Gou J."/>
            <person name="Liao Q."/>
            <person name="Li Y."/>
            <person name="Zhou Q."/>
            <person name="Bi G."/>
            <person name="Li C."/>
            <person name="Du R."/>
            <person name="Wang X."/>
            <person name="Sun T."/>
            <person name="Guo L."/>
            <person name="Liang H."/>
            <person name="Lu P."/>
            <person name="Wu Y."/>
            <person name="Zhang Z."/>
            <person name="Ro D.K."/>
            <person name="Shang Y."/>
            <person name="Huang S."/>
            <person name="Yan J."/>
        </authorList>
    </citation>
    <scope>NUCLEOTIDE SEQUENCE [LARGE SCALE GENOMIC DNA]</scope>
    <source>
        <strain evidence="5">Ta-2019</strain>
    </source>
</reference>
<dbReference type="EMBL" id="JAHRHJ020000002">
    <property type="protein sequence ID" value="KAH9324343.1"/>
    <property type="molecule type" value="Genomic_DNA"/>
</dbReference>
<sequence length="922" mass="101068">TIGSVAFTGKHQWIFGDKNCTNELNSVGSVYGRVMLEYPTGWQTQFAAGIKTIAVIAVPHGVVQLGSTQLIMEDFDFVNHVKDVFGIFQNIPKTFLPKGNVSGKIQGSFFPKISIPRTSPGNAASSAAINVTSFEDESKIPSSNVLDHFISPTNLVEKSKSLPACTLALPSMGSVGASTATVNHPFSFQRNSVHLNNLLSHFTDTKGNETGNAIILPPTSRVYPFKGQMSANMTLPDRQQTLLMGASNTFMEQPQFQGKMSMDFQKDCILNSVCGSAELVNSEGLCQDSLNRTHKDNRLQETALDVQHPVPIFQDNVCQSGYSSLAARLLARNINKTKMDATPMPVLKVDPENISYNSSPVSSANIGMATSAPMQSSDVRWSVSAQHHDTKMLENLSNGLATSLGYQETPISNTLGVDHQSWHKEVIAKDTLEHLQDNGIHSVNPIKEISKSAMDDLGNFSAILADFDNPDGNEFRGPDNCRNLPSEGQNKTVHAIPHIPSSAELLEALRPTFKAPDNNVWDEMLFHRDVRGTNSGAQKFGDSPGSDYQSEVDVTKKTDLSIVTATEGWFLSEAKSEDLLDAVVANRCLRTNQGGDENMSCKTTFSSTTNLTPLYCSSPKSDNCSSARLSACEKEQSKALDVSVCRDNLDLGNCTNPSFSSMFHDSTMVKMFANESSTNAKPKLLVNEVQCETQGFTQAKRPAEPIKGNRKRAKPGESSRPRPKDRQQIQDRLKELREIIPNGAKCSIDTLLERTIKHMHFLQSVTKYADKLKLTDKSKVLDEECALLGTTLEGGASWAFELGGQASGCPVIVENLNQPRQMRVEMLCEERGLFLEIADIIRSLGLTILKGIMEARHEKIWARFVVEANRDVHRVEIVLALMQLLQPNTKCSSTTNPSSLVKSQRLAFNNAEIQSSRDGISG</sequence>
<keyword evidence="2" id="KW-0804">Transcription</keyword>
<dbReference type="InterPro" id="IPR011598">
    <property type="entry name" value="bHLH_dom"/>
</dbReference>
<dbReference type="Pfam" id="PF14215">
    <property type="entry name" value="bHLH-MYC_N"/>
    <property type="match status" value="1"/>
</dbReference>
<dbReference type="PANTHER" id="PTHR46196:SF3">
    <property type="entry name" value="TRANSCRIPTION FACTOR LHW-LIKE ISOFORM X1"/>
    <property type="match status" value="1"/>
</dbReference>
<dbReference type="PROSITE" id="PS50888">
    <property type="entry name" value="BHLH"/>
    <property type="match status" value="1"/>
</dbReference>
<dbReference type="PANTHER" id="PTHR46196">
    <property type="entry name" value="TRANSCRIPTION FACTOR BHLH155-LIKE ISOFORM X1-RELATED"/>
    <property type="match status" value="1"/>
</dbReference>
<dbReference type="InterPro" id="IPR043561">
    <property type="entry name" value="LHW-like"/>
</dbReference>
<name>A0AA38GM46_TAXCH</name>
<dbReference type="OMA" id="EGWFLSE"/>
<gene>
    <name evidence="5" type="ORF">KI387_004521</name>
</gene>
<feature type="domain" description="BHLH" evidence="4">
    <location>
        <begin position="713"/>
        <end position="762"/>
    </location>
</feature>
<dbReference type="AlphaFoldDB" id="A0AA38GM46"/>
<dbReference type="SUPFAM" id="SSF47459">
    <property type="entry name" value="HLH, helix-loop-helix DNA-binding domain"/>
    <property type="match status" value="1"/>
</dbReference>
<keyword evidence="1" id="KW-0805">Transcription regulation</keyword>
<proteinExistence type="predicted"/>
<dbReference type="InterPro" id="IPR036638">
    <property type="entry name" value="HLH_DNA-bd_sf"/>
</dbReference>
<comment type="caution">
    <text evidence="5">The sequence shown here is derived from an EMBL/GenBank/DDBJ whole genome shotgun (WGS) entry which is preliminary data.</text>
</comment>
<feature type="compositionally biased region" description="Basic and acidic residues" evidence="3">
    <location>
        <begin position="714"/>
        <end position="728"/>
    </location>
</feature>
<organism evidence="5 6">
    <name type="scientific">Taxus chinensis</name>
    <name type="common">Chinese yew</name>
    <name type="synonym">Taxus wallichiana var. chinensis</name>
    <dbReference type="NCBI Taxonomy" id="29808"/>
    <lineage>
        <taxon>Eukaryota</taxon>
        <taxon>Viridiplantae</taxon>
        <taxon>Streptophyta</taxon>
        <taxon>Embryophyta</taxon>
        <taxon>Tracheophyta</taxon>
        <taxon>Spermatophyta</taxon>
        <taxon>Pinopsida</taxon>
        <taxon>Pinidae</taxon>
        <taxon>Conifers II</taxon>
        <taxon>Cupressales</taxon>
        <taxon>Taxaceae</taxon>
        <taxon>Taxus</taxon>
    </lineage>
</organism>
<dbReference type="Pfam" id="PF23176">
    <property type="entry name" value="bHLH_LHW"/>
    <property type="match status" value="1"/>
</dbReference>
<dbReference type="GO" id="GO:0046983">
    <property type="term" value="F:protein dimerization activity"/>
    <property type="evidence" value="ECO:0007669"/>
    <property type="project" value="InterPro"/>
</dbReference>
<protein>
    <recommendedName>
        <fullName evidence="4">BHLH domain-containing protein</fullName>
    </recommendedName>
</protein>
<accession>A0AA38GM46</accession>
<evidence type="ECO:0000313" key="6">
    <source>
        <dbReference type="Proteomes" id="UP000824469"/>
    </source>
</evidence>
<dbReference type="InterPro" id="IPR025610">
    <property type="entry name" value="MYC/MYB_N"/>
</dbReference>
<feature type="region of interest" description="Disordered" evidence="3">
    <location>
        <begin position="696"/>
        <end position="728"/>
    </location>
</feature>